<reference evidence="1 2" key="1">
    <citation type="submission" date="2014-07" db="EMBL/GenBank/DDBJ databases">
        <title>Genome of Chryseobacterium piperi CTM.</title>
        <authorList>
            <person name="Pipes S.E."/>
            <person name="Stropko S.J."/>
            <person name="Newman J.D."/>
        </authorList>
    </citation>
    <scope>NUCLEOTIDE SEQUENCE [LARGE SCALE GENOMIC DNA]</scope>
    <source>
        <strain evidence="1 2">CTM</strain>
    </source>
</reference>
<accession>A0A086B8I1</accession>
<name>A0A086B8I1_9FLAO</name>
<dbReference type="AlphaFoldDB" id="A0A086B8I1"/>
<keyword evidence="2" id="KW-1185">Reference proteome</keyword>
<dbReference type="Proteomes" id="UP000028709">
    <property type="component" value="Unassembled WGS sequence"/>
</dbReference>
<dbReference type="EMBL" id="JPRJ01000023">
    <property type="protein sequence ID" value="KFF25245.1"/>
    <property type="molecule type" value="Genomic_DNA"/>
</dbReference>
<dbReference type="RefSeq" id="WP_034685571.1">
    <property type="nucleotide sequence ID" value="NZ_CP023049.2"/>
</dbReference>
<protein>
    <submittedName>
        <fullName evidence="1">Uncharacterized protein</fullName>
    </submittedName>
</protein>
<organism evidence="1 2">
    <name type="scientific">Chryseobacterium piperi</name>
    <dbReference type="NCBI Taxonomy" id="558152"/>
    <lineage>
        <taxon>Bacteria</taxon>
        <taxon>Pseudomonadati</taxon>
        <taxon>Bacteroidota</taxon>
        <taxon>Flavobacteriia</taxon>
        <taxon>Flavobacteriales</taxon>
        <taxon>Weeksellaceae</taxon>
        <taxon>Chryseobacterium group</taxon>
        <taxon>Chryseobacterium</taxon>
    </lineage>
</organism>
<proteinExistence type="predicted"/>
<gene>
    <name evidence="1" type="ORF">IQ37_12620</name>
</gene>
<dbReference type="KEGG" id="cpip:CJF12_11820"/>
<dbReference type="OrthoDB" id="9938344at2"/>
<comment type="caution">
    <text evidence="1">The sequence shown here is derived from an EMBL/GenBank/DDBJ whole genome shotgun (WGS) entry which is preliminary data.</text>
</comment>
<sequence length="170" mass="20028">MKNIIYLILLWSCNQNNKVTSISYEIEVTKKQSIEIKISNNTDKNYFFTHPKLFFIKTNNRSKNILTEDIITEAKYNYDDFIFLGTKKSNSFITVHNTFHNCNSIFFLLKKGENIKLKYNIKNSEDLSFGRYSVIINDLNCNTDLIKKKIPADFIYYKDSLSIPHEINIK</sequence>
<evidence type="ECO:0000313" key="2">
    <source>
        <dbReference type="Proteomes" id="UP000028709"/>
    </source>
</evidence>
<evidence type="ECO:0000313" key="1">
    <source>
        <dbReference type="EMBL" id="KFF25245.1"/>
    </source>
</evidence>
<dbReference type="STRING" id="558152.IQ37_12620"/>